<name>A0A0R3VYN1_TAEAS</name>
<dbReference type="AlphaFoldDB" id="A0A0R3VYN1"/>
<organism evidence="3">
    <name type="scientific">Taenia asiatica</name>
    <name type="common">Asian tapeworm</name>
    <dbReference type="NCBI Taxonomy" id="60517"/>
    <lineage>
        <taxon>Eukaryota</taxon>
        <taxon>Metazoa</taxon>
        <taxon>Spiralia</taxon>
        <taxon>Lophotrochozoa</taxon>
        <taxon>Platyhelminthes</taxon>
        <taxon>Cestoda</taxon>
        <taxon>Eucestoda</taxon>
        <taxon>Cyclophyllidea</taxon>
        <taxon>Taeniidae</taxon>
        <taxon>Taenia</taxon>
    </lineage>
</organism>
<evidence type="ECO:0000313" key="3">
    <source>
        <dbReference type="WBParaSite" id="TASK_0000252501-mRNA-1"/>
    </source>
</evidence>
<gene>
    <name evidence="1" type="ORF">TASK_LOCUS2526</name>
</gene>
<proteinExistence type="predicted"/>
<reference evidence="3" key="1">
    <citation type="submission" date="2017-02" db="UniProtKB">
        <authorList>
            <consortium name="WormBaseParasite"/>
        </authorList>
    </citation>
    <scope>IDENTIFICATION</scope>
</reference>
<keyword evidence="2" id="KW-1185">Reference proteome</keyword>
<evidence type="ECO:0000313" key="1">
    <source>
        <dbReference type="EMBL" id="VDK25451.1"/>
    </source>
</evidence>
<sequence length="83" mass="8561">MCLRVASRLMPGGASPLTATLSHSNEFLTASLSIICADGTHVGVCSCSTDTLAAGSKPSHCVQFRPCKGVGVRVCLHISSLPF</sequence>
<accession>A0A0R3VYN1</accession>
<reference evidence="1 2" key="2">
    <citation type="submission" date="2018-11" db="EMBL/GenBank/DDBJ databases">
        <authorList>
            <consortium name="Pathogen Informatics"/>
        </authorList>
    </citation>
    <scope>NUCLEOTIDE SEQUENCE [LARGE SCALE GENOMIC DNA]</scope>
</reference>
<dbReference type="WBParaSite" id="TASK_0000252501-mRNA-1">
    <property type="protein sequence ID" value="TASK_0000252501-mRNA-1"/>
    <property type="gene ID" value="TASK_0000252501"/>
</dbReference>
<evidence type="ECO:0000313" key="2">
    <source>
        <dbReference type="Proteomes" id="UP000282613"/>
    </source>
</evidence>
<protein>
    <submittedName>
        <fullName evidence="3">Late endosomal/lysosomal adaptor and MAPK and MTOR activator 5</fullName>
    </submittedName>
</protein>
<dbReference type="Proteomes" id="UP000282613">
    <property type="component" value="Unassembled WGS sequence"/>
</dbReference>
<dbReference type="EMBL" id="UYRS01001932">
    <property type="protein sequence ID" value="VDK25451.1"/>
    <property type="molecule type" value="Genomic_DNA"/>
</dbReference>